<protein>
    <submittedName>
        <fullName evidence="1">Uncharacterized protein</fullName>
    </submittedName>
</protein>
<proteinExistence type="predicted"/>
<keyword evidence="2" id="KW-1185">Reference proteome</keyword>
<reference evidence="1" key="1">
    <citation type="journal article" date="2016" name="Nat. Genet.">
        <title>A high-quality carrot genome assembly provides new insights into carotenoid accumulation and asterid genome evolution.</title>
        <authorList>
            <person name="Iorizzo M."/>
            <person name="Ellison S."/>
            <person name="Senalik D."/>
            <person name="Zeng P."/>
            <person name="Satapoomin P."/>
            <person name="Huang J."/>
            <person name="Bowman M."/>
            <person name="Iovene M."/>
            <person name="Sanseverino W."/>
            <person name="Cavagnaro P."/>
            <person name="Yildiz M."/>
            <person name="Macko-Podgorni A."/>
            <person name="Moranska E."/>
            <person name="Grzebelus E."/>
            <person name="Grzebelus D."/>
            <person name="Ashrafi H."/>
            <person name="Zheng Z."/>
            <person name="Cheng S."/>
            <person name="Spooner D."/>
            <person name="Van Deynze A."/>
            <person name="Simon P."/>
        </authorList>
    </citation>
    <scope>NUCLEOTIDE SEQUENCE</scope>
    <source>
        <tissue evidence="1">Leaf</tissue>
    </source>
</reference>
<dbReference type="PANTHER" id="PTHR33156">
    <property type="entry name" value="OS02G0230000 PROTEIN"/>
    <property type="match status" value="1"/>
</dbReference>
<dbReference type="Proteomes" id="UP000077755">
    <property type="component" value="Chromosome 7"/>
</dbReference>
<dbReference type="AlphaFoldDB" id="A0AAF0XNQ5"/>
<dbReference type="EMBL" id="CP093349">
    <property type="protein sequence ID" value="WOH10149.1"/>
    <property type="molecule type" value="Genomic_DNA"/>
</dbReference>
<organism evidence="1 2">
    <name type="scientific">Daucus carota subsp. sativus</name>
    <name type="common">Carrot</name>
    <dbReference type="NCBI Taxonomy" id="79200"/>
    <lineage>
        <taxon>Eukaryota</taxon>
        <taxon>Viridiplantae</taxon>
        <taxon>Streptophyta</taxon>
        <taxon>Embryophyta</taxon>
        <taxon>Tracheophyta</taxon>
        <taxon>Spermatophyta</taxon>
        <taxon>Magnoliopsida</taxon>
        <taxon>eudicotyledons</taxon>
        <taxon>Gunneridae</taxon>
        <taxon>Pentapetalae</taxon>
        <taxon>asterids</taxon>
        <taxon>campanulids</taxon>
        <taxon>Apiales</taxon>
        <taxon>Apiaceae</taxon>
        <taxon>Apioideae</taxon>
        <taxon>Scandiceae</taxon>
        <taxon>Daucinae</taxon>
        <taxon>Daucus</taxon>
        <taxon>Daucus sect. Daucus</taxon>
    </lineage>
</organism>
<evidence type="ECO:0000313" key="1">
    <source>
        <dbReference type="EMBL" id="WOH10149.1"/>
    </source>
</evidence>
<gene>
    <name evidence="1" type="ORF">DCAR_0729611</name>
</gene>
<name>A0AAF0XNQ5_DAUCS</name>
<evidence type="ECO:0000313" key="2">
    <source>
        <dbReference type="Proteomes" id="UP000077755"/>
    </source>
</evidence>
<accession>A0AAF0XNQ5</accession>
<reference evidence="1" key="2">
    <citation type="submission" date="2022-03" db="EMBL/GenBank/DDBJ databases">
        <title>Draft title - Genomic analysis of global carrot germplasm unveils the trajectory of domestication and the origin of high carotenoid orange carrot.</title>
        <authorList>
            <person name="Iorizzo M."/>
            <person name="Ellison S."/>
            <person name="Senalik D."/>
            <person name="Macko-Podgorni A."/>
            <person name="Grzebelus D."/>
            <person name="Bostan H."/>
            <person name="Rolling W."/>
            <person name="Curaba J."/>
            <person name="Simon P."/>
        </authorList>
    </citation>
    <scope>NUCLEOTIDE SEQUENCE</scope>
    <source>
        <tissue evidence="1">Leaf</tissue>
    </source>
</reference>
<dbReference type="PANTHER" id="PTHR33156:SF32">
    <property type="match status" value="1"/>
</dbReference>
<sequence>MAWRSASRSLFSTARISISRSSSSSLPRLRSQPHLIGQRINTRRLLSTSNLGAIGCTQSLLPLHSVVAATRLTSHISVEARAWCELTQGNYSRFCLRNLHFVLI</sequence>
<dbReference type="InterPro" id="IPR043459">
    <property type="entry name" value="NFD6/NOXY2-like"/>
</dbReference>